<evidence type="ECO:0008006" key="4">
    <source>
        <dbReference type="Google" id="ProtNLM"/>
    </source>
</evidence>
<dbReference type="Proteomes" id="UP000660265">
    <property type="component" value="Unassembled WGS sequence"/>
</dbReference>
<protein>
    <recommendedName>
        <fullName evidence="4">Secreted protein</fullName>
    </recommendedName>
</protein>
<organism evidence="2 3">
    <name type="scientific">Streptomyces camponoticapitis</name>
    <dbReference type="NCBI Taxonomy" id="1616125"/>
    <lineage>
        <taxon>Bacteria</taxon>
        <taxon>Bacillati</taxon>
        <taxon>Actinomycetota</taxon>
        <taxon>Actinomycetes</taxon>
        <taxon>Kitasatosporales</taxon>
        <taxon>Streptomycetaceae</taxon>
        <taxon>Streptomyces</taxon>
    </lineage>
</organism>
<feature type="region of interest" description="Disordered" evidence="1">
    <location>
        <begin position="38"/>
        <end position="63"/>
    </location>
</feature>
<sequence length="121" mass="12641">MRTAAIRALAYVALLVIVGMGSAATFAYVLLDDSSWTDRPAEAATPRPAPKPSQTARPAPDAVTASDCYTPDLAPVGCTRDGALAVVGVIDQPTKCPCSRFPETVLVWHTGTKALCLASPR</sequence>
<name>A0ABQ2E269_9ACTN</name>
<evidence type="ECO:0000256" key="1">
    <source>
        <dbReference type="SAM" id="MobiDB-lite"/>
    </source>
</evidence>
<dbReference type="EMBL" id="BMMV01000003">
    <property type="protein sequence ID" value="GGJ81929.1"/>
    <property type="molecule type" value="Genomic_DNA"/>
</dbReference>
<comment type="caution">
    <text evidence="2">The sequence shown here is derived from an EMBL/GenBank/DDBJ whole genome shotgun (WGS) entry which is preliminary data.</text>
</comment>
<dbReference type="RefSeq" id="WP_189106216.1">
    <property type="nucleotide sequence ID" value="NZ_BMMV01000003.1"/>
</dbReference>
<reference evidence="3" key="1">
    <citation type="journal article" date="2019" name="Int. J. Syst. Evol. Microbiol.">
        <title>The Global Catalogue of Microorganisms (GCM) 10K type strain sequencing project: providing services to taxonomists for standard genome sequencing and annotation.</title>
        <authorList>
            <consortium name="The Broad Institute Genomics Platform"/>
            <consortium name="The Broad Institute Genome Sequencing Center for Infectious Disease"/>
            <person name="Wu L."/>
            <person name="Ma J."/>
        </authorList>
    </citation>
    <scope>NUCLEOTIDE SEQUENCE [LARGE SCALE GENOMIC DNA]</scope>
    <source>
        <strain evidence="3">CGMCC 4.7275</strain>
    </source>
</reference>
<gene>
    <name evidence="2" type="ORF">GCM10011583_11760</name>
</gene>
<proteinExistence type="predicted"/>
<keyword evidence="3" id="KW-1185">Reference proteome</keyword>
<evidence type="ECO:0000313" key="2">
    <source>
        <dbReference type="EMBL" id="GGJ81929.1"/>
    </source>
</evidence>
<evidence type="ECO:0000313" key="3">
    <source>
        <dbReference type="Proteomes" id="UP000660265"/>
    </source>
</evidence>
<accession>A0ABQ2E269</accession>